<evidence type="ECO:0000256" key="2">
    <source>
        <dbReference type="ARBA" id="ARBA00022694"/>
    </source>
</evidence>
<evidence type="ECO:0000256" key="3">
    <source>
        <dbReference type="ARBA" id="ARBA00022723"/>
    </source>
</evidence>
<proteinExistence type="inferred from homology"/>
<evidence type="ECO:0000256" key="4">
    <source>
        <dbReference type="ARBA" id="ARBA00023004"/>
    </source>
</evidence>
<name>A0A4D6YE07_9GAMM</name>
<evidence type="ECO:0000256" key="6">
    <source>
        <dbReference type="ARBA" id="ARBA00048117"/>
    </source>
</evidence>
<comment type="catalytic activity">
    <reaction evidence="6 7">
        <text>L-threonylcarbamoyladenylate + adenosine(37) in tRNA = N(6)-L-threonylcarbamoyladenosine(37) in tRNA + AMP + H(+)</text>
        <dbReference type="Rhea" id="RHEA:37059"/>
        <dbReference type="Rhea" id="RHEA-COMP:10162"/>
        <dbReference type="Rhea" id="RHEA-COMP:10163"/>
        <dbReference type="ChEBI" id="CHEBI:15378"/>
        <dbReference type="ChEBI" id="CHEBI:73682"/>
        <dbReference type="ChEBI" id="CHEBI:74411"/>
        <dbReference type="ChEBI" id="CHEBI:74418"/>
        <dbReference type="ChEBI" id="CHEBI:456215"/>
        <dbReference type="EC" id="2.3.1.234"/>
    </reaction>
</comment>
<dbReference type="PRINTS" id="PR00789">
    <property type="entry name" value="OSIALOPTASE"/>
</dbReference>
<dbReference type="HAMAP" id="MF_01445">
    <property type="entry name" value="TsaD"/>
    <property type="match status" value="1"/>
</dbReference>
<dbReference type="GO" id="GO:0005506">
    <property type="term" value="F:iron ion binding"/>
    <property type="evidence" value="ECO:0007669"/>
    <property type="project" value="UniProtKB-UniRule"/>
</dbReference>
<dbReference type="GO" id="GO:0005737">
    <property type="term" value="C:cytoplasm"/>
    <property type="evidence" value="ECO:0007669"/>
    <property type="project" value="UniProtKB-SubCell"/>
</dbReference>
<dbReference type="InterPro" id="IPR043129">
    <property type="entry name" value="ATPase_NBD"/>
</dbReference>
<gene>
    <name evidence="7 9" type="primary">tsaD</name>
    <name evidence="9" type="ORF">D9V79_00225</name>
</gene>
<keyword evidence="5 7" id="KW-0012">Acyltransferase</keyword>
<dbReference type="EMBL" id="CP032998">
    <property type="protein sequence ID" value="QCI26243.1"/>
    <property type="molecule type" value="Genomic_DNA"/>
</dbReference>
<evidence type="ECO:0000313" key="10">
    <source>
        <dbReference type="Proteomes" id="UP000298636"/>
    </source>
</evidence>
<feature type="binding site" evidence="7">
    <location>
        <position position="180"/>
    </location>
    <ligand>
        <name>substrate</name>
    </ligand>
</feature>
<evidence type="ECO:0000256" key="1">
    <source>
        <dbReference type="ARBA" id="ARBA00022679"/>
    </source>
</evidence>
<dbReference type="GO" id="GO:0002949">
    <property type="term" value="P:tRNA threonylcarbamoyladenosine modification"/>
    <property type="evidence" value="ECO:0007669"/>
    <property type="project" value="UniProtKB-UniRule"/>
</dbReference>
<keyword evidence="7" id="KW-0963">Cytoplasm</keyword>
<feature type="binding site" evidence="7">
    <location>
        <position position="167"/>
    </location>
    <ligand>
        <name>substrate</name>
    </ligand>
</feature>
<dbReference type="PANTHER" id="PTHR11735">
    <property type="entry name" value="TRNA N6-ADENOSINE THREONYLCARBAMOYLTRANSFERASE"/>
    <property type="match status" value="1"/>
</dbReference>
<keyword evidence="3 7" id="KW-0479">Metal-binding</keyword>
<sequence>MRILGIETSFDDTGVAIYDSQFGILINELCSQTHIHNEHGGVLPELASREHLNTLASLIQYTLNKVKISLNDIDGIAYTAGPGLSGTLLIGATLSFSLSFSCNIPIIPIHHMEGHLLTPMIENNYLSFPFIGLLISGKHTQLIYAYQLGKYKILGATLDDAIGETFDKIAKVLGLGYPGGLALSNFARQGISKTFLFPKPMKYHNDLNFSFSGLKTFTINLINKNINNIQLLYNIAKEFENTIISMLLHKCKIIFEQTGLSKLIVSGGVSTNQRIIKKLNYMMNKYHGKIFISRLDFCTDNAAMIAYVGSIYVKIKSFNIPNIFIQPRWLISHI</sequence>
<feature type="domain" description="Gcp-like" evidence="8">
    <location>
        <begin position="24"/>
        <end position="307"/>
    </location>
</feature>
<comment type="function">
    <text evidence="7">Required for the formation of a threonylcarbamoyl group on adenosine at position 37 (t(6)A37) in tRNAs that read codons beginning with adenine. Is involved in the transfer of the threonylcarbamoyl moiety of threonylcarbamoyl-AMP (TC-AMP) to the N6 group of A37, together with TsaE and TsaB. TsaD likely plays a direct catalytic role in this reaction.</text>
</comment>
<comment type="caution">
    <text evidence="7">Lacks conserved residue(s) required for the propagation of feature annotation.</text>
</comment>
<keyword evidence="4 7" id="KW-0408">Iron</keyword>
<protein>
    <recommendedName>
        <fullName evidence="7">tRNA N6-adenosine threonylcarbamoyltransferase</fullName>
        <ecNumber evidence="7">2.3.1.234</ecNumber>
    </recommendedName>
    <alternativeName>
        <fullName evidence="7">N6-L-threonylcarbamoyladenine synthase</fullName>
        <shortName evidence="7">t(6)A synthase</shortName>
    </alternativeName>
    <alternativeName>
        <fullName evidence="7">t(6)A37 threonylcarbamoyladenosine biosynthesis protein TsaD</fullName>
    </alternativeName>
    <alternativeName>
        <fullName evidence="7">tRNA threonylcarbamoyladenosine biosynthesis protein TsaD</fullName>
    </alternativeName>
</protein>
<evidence type="ECO:0000256" key="7">
    <source>
        <dbReference type="HAMAP-Rule" id="MF_01445"/>
    </source>
</evidence>
<keyword evidence="1 7" id="KW-0808">Transferase</keyword>
<dbReference type="NCBIfam" id="TIGR00329">
    <property type="entry name" value="gcp_kae1"/>
    <property type="match status" value="1"/>
</dbReference>
<dbReference type="InterPro" id="IPR000905">
    <property type="entry name" value="Gcp-like_dom"/>
</dbReference>
<dbReference type="SUPFAM" id="SSF53067">
    <property type="entry name" value="Actin-like ATPase domain"/>
    <property type="match status" value="1"/>
</dbReference>
<keyword evidence="10" id="KW-1185">Reference proteome</keyword>
<reference evidence="9 10" key="1">
    <citation type="submission" date="2018-10" db="EMBL/GenBank/DDBJ databases">
        <title>Comparative functional genomics of the obligate endosymbiont Buchnera aphidicola.</title>
        <authorList>
            <person name="Chong R.A."/>
        </authorList>
    </citation>
    <scope>NUCLEOTIDE SEQUENCE [LARGE SCALE GENOMIC DNA]</scope>
    <source>
        <strain evidence="9 10">Ssp</strain>
    </source>
</reference>
<feature type="binding site" evidence="7">
    <location>
        <begin position="134"/>
        <end position="138"/>
    </location>
    <ligand>
        <name>substrate</name>
    </ligand>
</feature>
<feature type="binding site" evidence="7">
    <location>
        <position position="300"/>
    </location>
    <ligand>
        <name>Fe cation</name>
        <dbReference type="ChEBI" id="CHEBI:24875"/>
    </ligand>
</feature>
<dbReference type="PANTHER" id="PTHR11735:SF6">
    <property type="entry name" value="TRNA N6-ADENOSINE THREONYLCARBAMOYLTRANSFERASE, MITOCHONDRIAL"/>
    <property type="match status" value="1"/>
</dbReference>
<feature type="binding site" evidence="7">
    <location>
        <position position="115"/>
    </location>
    <ligand>
        <name>Fe cation</name>
        <dbReference type="ChEBI" id="CHEBI:24875"/>
    </ligand>
</feature>
<comment type="subcellular location">
    <subcellularLocation>
        <location evidence="7">Cytoplasm</location>
    </subcellularLocation>
</comment>
<feature type="binding site" evidence="7">
    <location>
        <position position="111"/>
    </location>
    <ligand>
        <name>Fe cation</name>
        <dbReference type="ChEBI" id="CHEBI:24875"/>
    </ligand>
</feature>
<dbReference type="Gene3D" id="3.30.420.40">
    <property type="match status" value="2"/>
</dbReference>
<comment type="cofactor">
    <cofactor evidence="7">
        <name>Fe(2+)</name>
        <dbReference type="ChEBI" id="CHEBI:29033"/>
    </cofactor>
    <text evidence="7">Binds 1 Fe(2+) ion per subunit.</text>
</comment>
<dbReference type="InterPro" id="IPR022450">
    <property type="entry name" value="TsaD"/>
</dbReference>
<dbReference type="RefSeq" id="WP_158351553.1">
    <property type="nucleotide sequence ID" value="NZ_CP032998.1"/>
</dbReference>
<dbReference type="NCBIfam" id="TIGR03723">
    <property type="entry name" value="T6A_TsaD_YgjD"/>
    <property type="match status" value="1"/>
</dbReference>
<evidence type="ECO:0000259" key="8">
    <source>
        <dbReference type="Pfam" id="PF00814"/>
    </source>
</evidence>
<evidence type="ECO:0000256" key="5">
    <source>
        <dbReference type="ARBA" id="ARBA00023315"/>
    </source>
</evidence>
<dbReference type="OrthoDB" id="9806197at2"/>
<evidence type="ECO:0000313" key="9">
    <source>
        <dbReference type="EMBL" id="QCI26243.1"/>
    </source>
</evidence>
<organism evidence="9 10">
    <name type="scientific">Buchnera aphidicola</name>
    <name type="common">Stegophylla sp.</name>
    <dbReference type="NCBI Taxonomy" id="2315800"/>
    <lineage>
        <taxon>Bacteria</taxon>
        <taxon>Pseudomonadati</taxon>
        <taxon>Pseudomonadota</taxon>
        <taxon>Gammaproteobacteria</taxon>
        <taxon>Enterobacterales</taxon>
        <taxon>Erwiniaceae</taxon>
        <taxon>Buchnera</taxon>
    </lineage>
</organism>
<dbReference type="GO" id="GO:0061711">
    <property type="term" value="F:tRNA N(6)-L-threonylcarbamoyladenine synthase activity"/>
    <property type="evidence" value="ECO:0007669"/>
    <property type="project" value="UniProtKB-EC"/>
</dbReference>
<dbReference type="InterPro" id="IPR017861">
    <property type="entry name" value="KAE1/TsaD"/>
</dbReference>
<accession>A0A4D6YE07</accession>
<comment type="similarity">
    <text evidence="7">Belongs to the KAE1 / TsaD family.</text>
</comment>
<dbReference type="EC" id="2.3.1.234" evidence="7"/>
<dbReference type="Proteomes" id="UP000298636">
    <property type="component" value="Chromosome"/>
</dbReference>
<dbReference type="FunFam" id="3.30.420.40:FF:000012">
    <property type="entry name" value="tRNA N6-adenosine threonylcarbamoyltransferase"/>
    <property type="match status" value="1"/>
</dbReference>
<keyword evidence="2 7" id="KW-0819">tRNA processing</keyword>
<feature type="binding site" evidence="7">
    <location>
        <position position="272"/>
    </location>
    <ligand>
        <name>substrate</name>
    </ligand>
</feature>
<dbReference type="AlphaFoldDB" id="A0A4D6YE07"/>
<dbReference type="Pfam" id="PF00814">
    <property type="entry name" value="TsaD"/>
    <property type="match status" value="1"/>
</dbReference>